<gene>
    <name evidence="6" type="ORF">AMTR_s00009p00126150</name>
</gene>
<dbReference type="GO" id="GO:0006952">
    <property type="term" value="P:defense response"/>
    <property type="evidence" value="ECO:0007669"/>
    <property type="project" value="UniProtKB-KW"/>
</dbReference>
<dbReference type="Gene3D" id="1.10.8.430">
    <property type="entry name" value="Helical domain of apoptotic protease-activating factors"/>
    <property type="match status" value="1"/>
</dbReference>
<dbReference type="InterPro" id="IPR057135">
    <property type="entry name" value="At4g27190-like_LRR"/>
</dbReference>
<evidence type="ECO:0000256" key="3">
    <source>
        <dbReference type="ARBA" id="ARBA00022840"/>
    </source>
</evidence>
<evidence type="ECO:0000259" key="5">
    <source>
        <dbReference type="Pfam" id="PF23247"/>
    </source>
</evidence>
<dbReference type="GO" id="GO:0043531">
    <property type="term" value="F:ADP binding"/>
    <property type="evidence" value="ECO:0007669"/>
    <property type="project" value="InterPro"/>
</dbReference>
<dbReference type="PANTHER" id="PTHR33463">
    <property type="entry name" value="NB-ARC DOMAIN-CONTAINING PROTEIN-RELATED"/>
    <property type="match status" value="1"/>
</dbReference>
<dbReference type="PRINTS" id="PR00364">
    <property type="entry name" value="DISEASERSIST"/>
</dbReference>
<dbReference type="InterPro" id="IPR042197">
    <property type="entry name" value="Apaf_helical"/>
</dbReference>
<evidence type="ECO:0000313" key="7">
    <source>
        <dbReference type="Proteomes" id="UP000017836"/>
    </source>
</evidence>
<name>W1NGG1_AMBTC</name>
<dbReference type="FunFam" id="3.40.50.300:FF:001091">
    <property type="entry name" value="Probable disease resistance protein At1g61300"/>
    <property type="match status" value="1"/>
</dbReference>
<evidence type="ECO:0000256" key="2">
    <source>
        <dbReference type="ARBA" id="ARBA00022821"/>
    </source>
</evidence>
<dbReference type="Gramene" id="ERM94882">
    <property type="protein sequence ID" value="ERM94882"/>
    <property type="gene ID" value="AMTR_s00009p00126150"/>
</dbReference>
<keyword evidence="7" id="KW-1185">Reference proteome</keyword>
<dbReference type="InterPro" id="IPR002182">
    <property type="entry name" value="NB-ARC"/>
</dbReference>
<dbReference type="OMA" id="SHICSKS"/>
<dbReference type="InterPro" id="IPR032675">
    <property type="entry name" value="LRR_dom_sf"/>
</dbReference>
<dbReference type="EMBL" id="KI397501">
    <property type="protein sequence ID" value="ERM94882.1"/>
    <property type="molecule type" value="Genomic_DNA"/>
</dbReference>
<dbReference type="eggNOG" id="KOG4658">
    <property type="taxonomic scope" value="Eukaryota"/>
</dbReference>
<organism evidence="6 7">
    <name type="scientific">Amborella trichopoda</name>
    <dbReference type="NCBI Taxonomy" id="13333"/>
    <lineage>
        <taxon>Eukaryota</taxon>
        <taxon>Viridiplantae</taxon>
        <taxon>Streptophyta</taxon>
        <taxon>Embryophyta</taxon>
        <taxon>Tracheophyta</taxon>
        <taxon>Spermatophyta</taxon>
        <taxon>Magnoliopsida</taxon>
        <taxon>Amborellales</taxon>
        <taxon>Amborellaceae</taxon>
        <taxon>Amborella</taxon>
    </lineage>
</organism>
<keyword evidence="2" id="KW-0611">Plant defense</keyword>
<comment type="similarity">
    <text evidence="1">Belongs to the disease resistance NB-LRR family.</text>
</comment>
<dbReference type="SUPFAM" id="SSF52058">
    <property type="entry name" value="L domain-like"/>
    <property type="match status" value="1"/>
</dbReference>
<dbReference type="Gene3D" id="3.80.10.10">
    <property type="entry name" value="Ribonuclease Inhibitor"/>
    <property type="match status" value="1"/>
</dbReference>
<dbReference type="InterPro" id="IPR027417">
    <property type="entry name" value="P-loop_NTPase"/>
</dbReference>
<dbReference type="Gene3D" id="3.40.50.300">
    <property type="entry name" value="P-loop containing nucleotide triphosphate hydrolases"/>
    <property type="match status" value="1"/>
</dbReference>
<dbReference type="InterPro" id="IPR050905">
    <property type="entry name" value="Plant_NBS-LRR"/>
</dbReference>
<evidence type="ECO:0000259" key="4">
    <source>
        <dbReference type="Pfam" id="PF00931"/>
    </source>
</evidence>
<dbReference type="Pfam" id="PF23247">
    <property type="entry name" value="LRR_RPS2"/>
    <property type="match status" value="1"/>
</dbReference>
<dbReference type="GO" id="GO:0005524">
    <property type="term" value="F:ATP binding"/>
    <property type="evidence" value="ECO:0007669"/>
    <property type="project" value="UniProtKB-KW"/>
</dbReference>
<dbReference type="Pfam" id="PF00931">
    <property type="entry name" value="NB-ARC"/>
    <property type="match status" value="1"/>
</dbReference>
<accession>W1NGG1</accession>
<dbReference type="HOGENOM" id="CLU_000427_4_0_1"/>
<dbReference type="PANTHER" id="PTHR33463:SF204">
    <property type="entry name" value="NB-ARC DOMAIN-CONTAINING PROTEIN"/>
    <property type="match status" value="1"/>
</dbReference>
<evidence type="ECO:0000256" key="1">
    <source>
        <dbReference type="ARBA" id="ARBA00008894"/>
    </source>
</evidence>
<reference evidence="7" key="1">
    <citation type="journal article" date="2013" name="Science">
        <title>The Amborella genome and the evolution of flowering plants.</title>
        <authorList>
            <consortium name="Amborella Genome Project"/>
        </authorList>
    </citation>
    <scope>NUCLEOTIDE SEQUENCE [LARGE SCALE GENOMIC DNA]</scope>
</reference>
<feature type="domain" description="Disease resistance protein At4g27190-like leucine-rich repeats" evidence="5">
    <location>
        <begin position="534"/>
        <end position="642"/>
    </location>
</feature>
<keyword evidence="3" id="KW-0547">Nucleotide-binding</keyword>
<dbReference type="FunFam" id="1.10.8.430:FF:000003">
    <property type="entry name" value="Probable disease resistance protein At5g66910"/>
    <property type="match status" value="1"/>
</dbReference>
<evidence type="ECO:0000313" key="6">
    <source>
        <dbReference type="EMBL" id="ERM94882.1"/>
    </source>
</evidence>
<dbReference type="SUPFAM" id="SSF52540">
    <property type="entry name" value="P-loop containing nucleoside triphosphate hydrolases"/>
    <property type="match status" value="1"/>
</dbReference>
<dbReference type="AlphaFoldDB" id="W1NGG1"/>
<dbReference type="Proteomes" id="UP000017836">
    <property type="component" value="Unassembled WGS sequence"/>
</dbReference>
<proteinExistence type="inferred from homology"/>
<sequence>METSTIEDQPSVRDMLQKVLDCICDQRYGIIGVYRMGGVGKTTLMAKVNNSFKSNPYFDIVIMVIVSAYPNVTKIENRIGERLGLDLSSGDEEAARHKLLGASKRKKYLLILDDLWQEDEIGIPQPKNESGCKILVTSRNQYVSTEMGTEFTIEVKKFSVSESWSLFVAKAGQHVISPSIKPHAKIIVRKCEGLPLAIITIAHAMANRDTVREWEDAIRELRQSASSLRGMKDKVFDSLKFSYDRLESDLHKLFFLFCALYPEDYSISQYELAIHCLGEGLVDRLGSLKATQNKVAALVGSLRTSCMLENGEGEGEGEVRMHDMMRKLALWITSLESKDNLKFLVRARASLKEAPEATEWKEVDIISLMGNELEDLPKLSECCPKLVTLLLHENFTLKSIPSSSFFEYMECLRVLNLSYTRIESYIEWRVDDDEGEGDGSGSEGKGTIHDIGELTQLIHLSRLGINLENITISNWFKPLARSMESLVLKNCRCQGVTRVPTSVSHALQIESCEELECLVVGKDAKDDGDGDRDGDDHSFQSLRDLWLKLKVVFTKGMAPHLSNLVDISVRGCGVLQKLIEEDEDDGNNNNGGSFSSSSLLTLSKLRNLALNFLPQLSHICSKSVLHWPLIDNVWVMACPQLKKTPLWVRNARGLLFIRGKALGPAWRGEVVES</sequence>
<feature type="domain" description="NB-ARC" evidence="4">
    <location>
        <begin position="14"/>
        <end position="173"/>
    </location>
</feature>
<protein>
    <submittedName>
        <fullName evidence="6">Uncharacterized protein</fullName>
    </submittedName>
</protein>
<keyword evidence="3" id="KW-0067">ATP-binding</keyword>